<comment type="subcellular location">
    <subcellularLocation>
        <location evidence="1">Membrane</location>
        <topology evidence="1">Lipid-anchor</topology>
    </subcellularLocation>
</comment>
<evidence type="ECO:0000256" key="1">
    <source>
        <dbReference type="ARBA" id="ARBA00004635"/>
    </source>
</evidence>
<keyword evidence="3" id="KW-0472">Membrane</keyword>
<comment type="similarity">
    <text evidence="6">Belongs to the nlpA lipoprotein family.</text>
</comment>
<dbReference type="Gene3D" id="3.40.190.10">
    <property type="entry name" value="Periplasmic binding protein-like II"/>
    <property type="match status" value="2"/>
</dbReference>
<dbReference type="NCBIfam" id="TIGR00363">
    <property type="entry name" value="MetQ/NlpA family lipoprotein"/>
    <property type="match status" value="1"/>
</dbReference>
<dbReference type="Pfam" id="PF03180">
    <property type="entry name" value="Lipoprotein_9"/>
    <property type="match status" value="1"/>
</dbReference>
<dbReference type="SUPFAM" id="SSF53850">
    <property type="entry name" value="Periplasmic binding protein-like II"/>
    <property type="match status" value="1"/>
</dbReference>
<proteinExistence type="inferred from homology"/>
<dbReference type="PANTHER" id="PTHR30429">
    <property type="entry name" value="D-METHIONINE-BINDING LIPOPROTEIN METQ"/>
    <property type="match status" value="1"/>
</dbReference>
<gene>
    <name evidence="8" type="ORF">SAMN05428964_1011013</name>
</gene>
<organism evidence="8 9">
    <name type="scientific">Thalassospira xiamenensis</name>
    <dbReference type="NCBI Taxonomy" id="220697"/>
    <lineage>
        <taxon>Bacteria</taxon>
        <taxon>Pseudomonadati</taxon>
        <taxon>Pseudomonadota</taxon>
        <taxon>Alphaproteobacteria</taxon>
        <taxon>Rhodospirillales</taxon>
        <taxon>Thalassospiraceae</taxon>
        <taxon>Thalassospira</taxon>
    </lineage>
</organism>
<keyword evidence="5 6" id="KW-0449">Lipoprotein</keyword>
<dbReference type="Proteomes" id="UP000219068">
    <property type="component" value="Unassembled WGS sequence"/>
</dbReference>
<name>A0A285RL03_9PROT</name>
<feature type="signal peptide" evidence="7">
    <location>
        <begin position="1"/>
        <end position="23"/>
    </location>
</feature>
<feature type="chain" id="PRO_5013171225" description="Lipoprotein" evidence="7">
    <location>
        <begin position="24"/>
        <end position="266"/>
    </location>
</feature>
<dbReference type="PIRSF" id="PIRSF002854">
    <property type="entry name" value="MetQ"/>
    <property type="match status" value="1"/>
</dbReference>
<accession>A0A285RL03</accession>
<dbReference type="AlphaFoldDB" id="A0A285RL03"/>
<evidence type="ECO:0000256" key="7">
    <source>
        <dbReference type="SAM" id="SignalP"/>
    </source>
</evidence>
<sequence length="266" mass="28791">MRFLLKLTAAAVLAAALTGQALANEKIKIGVTPGAHEEVMEQVVKVAAEKGLDIEIISFSDYVIPNQALDDGDLQANSFQHKPYLDNQIKDRGYDLSVVGYNILTPMGIYSDKIKDLSELKDGAEVGIPNDPTNGGRALLVLQSEGLIKVDPAAGLSVSPLDVIENPKNIKFVELDAAQLPRSLADLDASAINTNYALEAGLNPIKDSIAIEGNDSPYANVIVTRTQDKDAPWVKTLVEAYHDDSIREFIETKYEGSVLPVFKISE</sequence>
<evidence type="ECO:0000256" key="6">
    <source>
        <dbReference type="PIRNR" id="PIRNR002854"/>
    </source>
</evidence>
<evidence type="ECO:0000256" key="2">
    <source>
        <dbReference type="ARBA" id="ARBA00022729"/>
    </source>
</evidence>
<evidence type="ECO:0000256" key="4">
    <source>
        <dbReference type="ARBA" id="ARBA00023139"/>
    </source>
</evidence>
<keyword evidence="4" id="KW-0564">Palmitate</keyword>
<reference evidence="8 9" key="1">
    <citation type="submission" date="2017-08" db="EMBL/GenBank/DDBJ databases">
        <authorList>
            <person name="de Groot N.N."/>
        </authorList>
    </citation>
    <scope>NUCLEOTIDE SEQUENCE [LARGE SCALE GENOMIC DNA]</scope>
    <source>
        <strain evidence="8 9">USBA 78</strain>
    </source>
</reference>
<evidence type="ECO:0000313" key="8">
    <source>
        <dbReference type="EMBL" id="SOB94379.1"/>
    </source>
</evidence>
<dbReference type="RefSeq" id="WP_097050694.1">
    <property type="nucleotide sequence ID" value="NZ_OBMM01000001.1"/>
</dbReference>
<dbReference type="EMBL" id="OBMM01000001">
    <property type="protein sequence ID" value="SOB94379.1"/>
    <property type="molecule type" value="Genomic_DNA"/>
</dbReference>
<dbReference type="InterPro" id="IPR004872">
    <property type="entry name" value="Lipoprotein_NlpA"/>
</dbReference>
<evidence type="ECO:0000256" key="3">
    <source>
        <dbReference type="ARBA" id="ARBA00023136"/>
    </source>
</evidence>
<dbReference type="PANTHER" id="PTHR30429:SF1">
    <property type="entry name" value="D-METHIONINE-BINDING LIPOPROTEIN METQ-RELATED"/>
    <property type="match status" value="1"/>
</dbReference>
<protein>
    <recommendedName>
        <fullName evidence="6">Lipoprotein</fullName>
    </recommendedName>
</protein>
<evidence type="ECO:0000313" key="9">
    <source>
        <dbReference type="Proteomes" id="UP000219068"/>
    </source>
</evidence>
<evidence type="ECO:0000256" key="5">
    <source>
        <dbReference type="ARBA" id="ARBA00023288"/>
    </source>
</evidence>
<dbReference type="CDD" id="cd13598">
    <property type="entry name" value="PBP2_lipoprotein_IlpA_like"/>
    <property type="match status" value="1"/>
</dbReference>
<keyword evidence="2 7" id="KW-0732">Signal</keyword>
<dbReference type="GO" id="GO:0016020">
    <property type="term" value="C:membrane"/>
    <property type="evidence" value="ECO:0007669"/>
    <property type="project" value="UniProtKB-SubCell"/>
</dbReference>